<evidence type="ECO:0000313" key="2">
    <source>
        <dbReference type="EMBL" id="KAG8100363.1"/>
    </source>
</evidence>
<dbReference type="PROSITE" id="PS50126">
    <property type="entry name" value="S1"/>
    <property type="match status" value="1"/>
</dbReference>
<dbReference type="GO" id="GO:0006364">
    <property type="term" value="P:rRNA processing"/>
    <property type="evidence" value="ECO:0007669"/>
    <property type="project" value="InterPro"/>
</dbReference>
<name>A0A8J6C5T3_ZIZPA</name>
<dbReference type="PANTHER" id="PTHR23270:SF10">
    <property type="entry name" value="PROTEIN RRP5 HOMOLOG"/>
    <property type="match status" value="1"/>
</dbReference>
<evidence type="ECO:0000259" key="1">
    <source>
        <dbReference type="PROSITE" id="PS50126"/>
    </source>
</evidence>
<dbReference type="Pfam" id="PF24682">
    <property type="entry name" value="OB_RRP5"/>
    <property type="match status" value="1"/>
</dbReference>
<dbReference type="AlphaFoldDB" id="A0A8J6C5T3"/>
<reference evidence="2" key="1">
    <citation type="journal article" date="2021" name="bioRxiv">
        <title>Whole Genome Assembly and Annotation of Northern Wild Rice, Zizania palustris L., Supports a Whole Genome Duplication in the Zizania Genus.</title>
        <authorList>
            <person name="Haas M."/>
            <person name="Kono T."/>
            <person name="Macchietto M."/>
            <person name="Millas R."/>
            <person name="McGilp L."/>
            <person name="Shao M."/>
            <person name="Duquette J."/>
            <person name="Hirsch C.N."/>
            <person name="Kimball J."/>
        </authorList>
    </citation>
    <scope>NUCLEOTIDE SEQUENCE</scope>
    <source>
        <tissue evidence="2">Fresh leaf tissue</tissue>
    </source>
</reference>
<dbReference type="Proteomes" id="UP000729402">
    <property type="component" value="Unassembled WGS sequence"/>
</dbReference>
<organism evidence="2 3">
    <name type="scientific">Zizania palustris</name>
    <name type="common">Northern wild rice</name>
    <dbReference type="NCBI Taxonomy" id="103762"/>
    <lineage>
        <taxon>Eukaryota</taxon>
        <taxon>Viridiplantae</taxon>
        <taxon>Streptophyta</taxon>
        <taxon>Embryophyta</taxon>
        <taxon>Tracheophyta</taxon>
        <taxon>Spermatophyta</taxon>
        <taxon>Magnoliopsida</taxon>
        <taxon>Liliopsida</taxon>
        <taxon>Poales</taxon>
        <taxon>Poaceae</taxon>
        <taxon>BOP clade</taxon>
        <taxon>Oryzoideae</taxon>
        <taxon>Oryzeae</taxon>
        <taxon>Zizaniinae</taxon>
        <taxon>Zizania</taxon>
    </lineage>
</organism>
<accession>A0A8J6C5T3</accession>
<dbReference type="GO" id="GO:0003723">
    <property type="term" value="F:RNA binding"/>
    <property type="evidence" value="ECO:0007669"/>
    <property type="project" value="TreeGrafter"/>
</dbReference>
<dbReference type="GO" id="GO:0032040">
    <property type="term" value="C:small-subunit processome"/>
    <property type="evidence" value="ECO:0007669"/>
    <property type="project" value="TreeGrafter"/>
</dbReference>
<protein>
    <recommendedName>
        <fullName evidence="1">S1 motif domain-containing protein</fullName>
    </recommendedName>
</protein>
<evidence type="ECO:0000313" key="3">
    <source>
        <dbReference type="Proteomes" id="UP000729402"/>
    </source>
</evidence>
<keyword evidence="3" id="KW-1185">Reference proteome</keyword>
<dbReference type="InterPro" id="IPR003029">
    <property type="entry name" value="S1_domain"/>
</dbReference>
<dbReference type="InterPro" id="IPR045209">
    <property type="entry name" value="Rrp5"/>
</dbReference>
<dbReference type="OrthoDB" id="412781at2759"/>
<reference evidence="2" key="2">
    <citation type="submission" date="2021-02" db="EMBL/GenBank/DDBJ databases">
        <authorList>
            <person name="Kimball J.A."/>
            <person name="Haas M.W."/>
            <person name="Macchietto M."/>
            <person name="Kono T."/>
            <person name="Duquette J."/>
            <person name="Shao M."/>
        </authorList>
    </citation>
    <scope>NUCLEOTIDE SEQUENCE</scope>
    <source>
        <tissue evidence="2">Fresh leaf tissue</tissue>
    </source>
</reference>
<proteinExistence type="predicted"/>
<dbReference type="PANTHER" id="PTHR23270">
    <property type="entry name" value="PROGRAMMED CELL DEATH PROTEIN 11 PRE-RRNA PROCESSING PROTEIN RRP5"/>
    <property type="match status" value="1"/>
</dbReference>
<sequence length="216" mass="23401">MELKYSGSSSSFHEWGKTFAIGNLVEGEVGAIEEYGVILNFKHQPDAVGLIEHHQLGDSSVEVGSSVKGLVVDLSDGVVNLSLKSELVCSVSTHGKKKKRHRAVADLELHEEVNAIVEIVKESYMVLSVPEYNYAIGFAPLMDYNSQLLPCHNYENGQSITVVVGSMPSCDPSGRLILLPKASGKNSGVCSSKRAKKKSDFKVGSLIEAEVQPFYS</sequence>
<comment type="caution">
    <text evidence="2">The sequence shown here is derived from an EMBL/GenBank/DDBJ whole genome shotgun (WGS) entry which is preliminary data.</text>
</comment>
<gene>
    <name evidence="2" type="ORF">GUJ93_ZPchr0013g36472</name>
</gene>
<dbReference type="InterPro" id="IPR057300">
    <property type="entry name" value="OB_Rrp5"/>
</dbReference>
<dbReference type="EMBL" id="JAAALK010000079">
    <property type="protein sequence ID" value="KAG8100363.1"/>
    <property type="molecule type" value="Genomic_DNA"/>
</dbReference>
<feature type="domain" description="S1 motif" evidence="1">
    <location>
        <begin position="22"/>
        <end position="84"/>
    </location>
</feature>